<organism evidence="2 3">
    <name type="scientific">Tanacetum coccineum</name>
    <dbReference type="NCBI Taxonomy" id="301880"/>
    <lineage>
        <taxon>Eukaryota</taxon>
        <taxon>Viridiplantae</taxon>
        <taxon>Streptophyta</taxon>
        <taxon>Embryophyta</taxon>
        <taxon>Tracheophyta</taxon>
        <taxon>Spermatophyta</taxon>
        <taxon>Magnoliopsida</taxon>
        <taxon>eudicotyledons</taxon>
        <taxon>Gunneridae</taxon>
        <taxon>Pentapetalae</taxon>
        <taxon>asterids</taxon>
        <taxon>campanulids</taxon>
        <taxon>Asterales</taxon>
        <taxon>Asteraceae</taxon>
        <taxon>Asteroideae</taxon>
        <taxon>Anthemideae</taxon>
        <taxon>Anthemidinae</taxon>
        <taxon>Tanacetum</taxon>
    </lineage>
</organism>
<feature type="compositionally biased region" description="Polar residues" evidence="1">
    <location>
        <begin position="39"/>
        <end position="51"/>
    </location>
</feature>
<evidence type="ECO:0000256" key="1">
    <source>
        <dbReference type="SAM" id="MobiDB-lite"/>
    </source>
</evidence>
<gene>
    <name evidence="2" type="ORF">Tco_0938782</name>
</gene>
<dbReference type="EMBL" id="BQNB010015343">
    <property type="protein sequence ID" value="GJT38917.1"/>
    <property type="molecule type" value="Genomic_DNA"/>
</dbReference>
<dbReference type="Proteomes" id="UP001151760">
    <property type="component" value="Unassembled WGS sequence"/>
</dbReference>
<accession>A0ABQ5DJ07</accession>
<reference evidence="2" key="1">
    <citation type="journal article" date="2022" name="Int. J. Mol. Sci.">
        <title>Draft Genome of Tanacetum Coccineum: Genomic Comparison of Closely Related Tanacetum-Family Plants.</title>
        <authorList>
            <person name="Yamashiro T."/>
            <person name="Shiraishi A."/>
            <person name="Nakayama K."/>
            <person name="Satake H."/>
        </authorList>
    </citation>
    <scope>NUCLEOTIDE SEQUENCE</scope>
</reference>
<protein>
    <submittedName>
        <fullName evidence="2">Uncharacterized protein</fullName>
    </submittedName>
</protein>
<evidence type="ECO:0000313" key="2">
    <source>
        <dbReference type="EMBL" id="GJT38917.1"/>
    </source>
</evidence>
<evidence type="ECO:0000313" key="3">
    <source>
        <dbReference type="Proteomes" id="UP001151760"/>
    </source>
</evidence>
<name>A0ABQ5DJ07_9ASTR</name>
<keyword evidence="3" id="KW-1185">Reference proteome</keyword>
<reference evidence="2" key="2">
    <citation type="submission" date="2022-01" db="EMBL/GenBank/DDBJ databases">
        <authorList>
            <person name="Yamashiro T."/>
            <person name="Shiraishi A."/>
            <person name="Satake H."/>
            <person name="Nakayama K."/>
        </authorList>
    </citation>
    <scope>NUCLEOTIDE SEQUENCE</scope>
</reference>
<comment type="caution">
    <text evidence="2">The sequence shown here is derived from an EMBL/GenBank/DDBJ whole genome shotgun (WGS) entry which is preliminary data.</text>
</comment>
<proteinExistence type="predicted"/>
<sequence length="109" mass="12604">MERREAGKGANLLSMKRYWSMMKGSSFKHSCFKKEEPSRSTPLAQSRSSGTPFPIAHYVNCDKFSYCHQTFLEAIEKEMHYEAIKDKSWRSAMDSELEALEQNKPSIAF</sequence>
<feature type="region of interest" description="Disordered" evidence="1">
    <location>
        <begin position="29"/>
        <end position="51"/>
    </location>
</feature>